<evidence type="ECO:0000259" key="12">
    <source>
        <dbReference type="SMART" id="SM00848"/>
    </source>
</evidence>
<gene>
    <name evidence="13" type="ORF">OsI_25996</name>
</gene>
<dbReference type="InterPro" id="IPR025661">
    <property type="entry name" value="Pept_asp_AS"/>
</dbReference>
<comment type="similarity">
    <text evidence="1">Belongs to the peptidase C1 family.</text>
</comment>
<feature type="signal peptide" evidence="10">
    <location>
        <begin position="1"/>
        <end position="24"/>
    </location>
</feature>
<dbReference type="PROSITE" id="PS00639">
    <property type="entry name" value="THIOL_PROTEASE_HIS"/>
    <property type="match status" value="1"/>
</dbReference>
<dbReference type="InterPro" id="IPR013201">
    <property type="entry name" value="Prot_inhib_I29"/>
</dbReference>
<accession>B8B609</accession>
<dbReference type="GO" id="GO:0006508">
    <property type="term" value="P:proteolysis"/>
    <property type="evidence" value="ECO:0007669"/>
    <property type="project" value="UniProtKB-KW"/>
</dbReference>
<dbReference type="AlphaFoldDB" id="B8B609"/>
<keyword evidence="3 10" id="KW-0732">Signal</keyword>
<dbReference type="GO" id="GO:0000323">
    <property type="term" value="C:lytic vacuole"/>
    <property type="evidence" value="ECO:0007669"/>
    <property type="project" value="UniProtKB-ARBA"/>
</dbReference>
<dbReference type="Gene3D" id="3.90.70.10">
    <property type="entry name" value="Cysteine proteinases"/>
    <property type="match status" value="1"/>
</dbReference>
<keyword evidence="4" id="KW-0378">Hydrolase</keyword>
<evidence type="ECO:0000259" key="11">
    <source>
        <dbReference type="SMART" id="SM00645"/>
    </source>
</evidence>
<dbReference type="PROSITE" id="PS00139">
    <property type="entry name" value="THIOL_PROTEASE_CYS"/>
    <property type="match status" value="1"/>
</dbReference>
<keyword evidence="5" id="KW-0788">Thiol protease</keyword>
<dbReference type="PANTHER" id="PTHR47570">
    <property type="entry name" value="ZINC ION BINDING PROTEIN"/>
    <property type="match status" value="1"/>
</dbReference>
<dbReference type="Pfam" id="PF08246">
    <property type="entry name" value="Inhibitor_I29"/>
    <property type="match status" value="1"/>
</dbReference>
<reference evidence="13 14" key="1">
    <citation type="journal article" date="2005" name="PLoS Biol.">
        <title>The genomes of Oryza sativa: a history of duplications.</title>
        <authorList>
            <person name="Yu J."/>
            <person name="Wang J."/>
            <person name="Lin W."/>
            <person name="Li S."/>
            <person name="Li H."/>
            <person name="Zhou J."/>
            <person name="Ni P."/>
            <person name="Dong W."/>
            <person name="Hu S."/>
            <person name="Zeng C."/>
            <person name="Zhang J."/>
            <person name="Zhang Y."/>
            <person name="Li R."/>
            <person name="Xu Z."/>
            <person name="Li S."/>
            <person name="Li X."/>
            <person name="Zheng H."/>
            <person name="Cong L."/>
            <person name="Lin L."/>
            <person name="Yin J."/>
            <person name="Geng J."/>
            <person name="Li G."/>
            <person name="Shi J."/>
            <person name="Liu J."/>
            <person name="Lv H."/>
            <person name="Li J."/>
            <person name="Wang J."/>
            <person name="Deng Y."/>
            <person name="Ran L."/>
            <person name="Shi X."/>
            <person name="Wang X."/>
            <person name="Wu Q."/>
            <person name="Li C."/>
            <person name="Ren X."/>
            <person name="Wang J."/>
            <person name="Wang X."/>
            <person name="Li D."/>
            <person name="Liu D."/>
            <person name="Zhang X."/>
            <person name="Ji Z."/>
            <person name="Zhao W."/>
            <person name="Sun Y."/>
            <person name="Zhang Z."/>
            <person name="Bao J."/>
            <person name="Han Y."/>
            <person name="Dong L."/>
            <person name="Ji J."/>
            <person name="Chen P."/>
            <person name="Wu S."/>
            <person name="Liu J."/>
            <person name="Xiao Y."/>
            <person name="Bu D."/>
            <person name="Tan J."/>
            <person name="Yang L."/>
            <person name="Ye C."/>
            <person name="Zhang J."/>
            <person name="Xu J."/>
            <person name="Zhou Y."/>
            <person name="Yu Y."/>
            <person name="Zhang B."/>
            <person name="Zhuang S."/>
            <person name="Wei H."/>
            <person name="Liu B."/>
            <person name="Lei M."/>
            <person name="Yu H."/>
            <person name="Li Y."/>
            <person name="Xu H."/>
            <person name="Wei S."/>
            <person name="He X."/>
            <person name="Fang L."/>
            <person name="Zhang Z."/>
            <person name="Zhang Y."/>
            <person name="Huang X."/>
            <person name="Su Z."/>
            <person name="Tong W."/>
            <person name="Li J."/>
            <person name="Tong Z."/>
            <person name="Li S."/>
            <person name="Ye J."/>
            <person name="Wang L."/>
            <person name="Fang L."/>
            <person name="Lei T."/>
            <person name="Chen C."/>
            <person name="Chen H."/>
            <person name="Xu Z."/>
            <person name="Li H."/>
            <person name="Huang H."/>
            <person name="Zhang F."/>
            <person name="Xu H."/>
            <person name="Li N."/>
            <person name="Zhao C."/>
            <person name="Li S."/>
            <person name="Dong L."/>
            <person name="Huang Y."/>
            <person name="Li L."/>
            <person name="Xi Y."/>
            <person name="Qi Q."/>
            <person name="Li W."/>
            <person name="Zhang B."/>
            <person name="Hu W."/>
            <person name="Zhang Y."/>
            <person name="Tian X."/>
            <person name="Jiao Y."/>
            <person name="Liang X."/>
            <person name="Jin J."/>
            <person name="Gao L."/>
            <person name="Zheng W."/>
            <person name="Hao B."/>
            <person name="Liu S."/>
            <person name="Wang W."/>
            <person name="Yuan L."/>
            <person name="Cao M."/>
            <person name="McDermott J."/>
            <person name="Samudrala R."/>
            <person name="Wang J."/>
            <person name="Wong G.K."/>
            <person name="Yang H."/>
        </authorList>
    </citation>
    <scope>NUCLEOTIDE SEQUENCE [LARGE SCALE GENOMIC DNA]</scope>
    <source>
        <strain evidence="14">cv. 93-11</strain>
    </source>
</reference>
<dbReference type="SUPFAM" id="SSF54001">
    <property type="entry name" value="Cysteine proteinases"/>
    <property type="match status" value="1"/>
</dbReference>
<keyword evidence="7" id="KW-1015">Disulfide bond</keyword>
<dbReference type="InterPro" id="IPR039417">
    <property type="entry name" value="Peptidase_C1A_papain-like"/>
</dbReference>
<dbReference type="HOGENOM" id="CLU_389537_0_0_1"/>
<evidence type="ECO:0000256" key="6">
    <source>
        <dbReference type="ARBA" id="ARBA00023145"/>
    </source>
</evidence>
<dbReference type="PANTHER" id="PTHR47570:SF1">
    <property type="entry name" value="ZINC ION BINDING PROTEIN"/>
    <property type="match status" value="1"/>
</dbReference>
<dbReference type="CDD" id="cd02248">
    <property type="entry name" value="Peptidase_C1A"/>
    <property type="match status" value="1"/>
</dbReference>
<feature type="compositionally biased region" description="Basic and acidic residues" evidence="9">
    <location>
        <begin position="438"/>
        <end position="449"/>
    </location>
</feature>
<dbReference type="GO" id="GO:0008234">
    <property type="term" value="F:cysteine-type peptidase activity"/>
    <property type="evidence" value="ECO:0007669"/>
    <property type="project" value="UniProtKB-KW"/>
</dbReference>
<dbReference type="Pfam" id="PF00112">
    <property type="entry name" value="Peptidase_C1"/>
    <property type="match status" value="1"/>
</dbReference>
<organism evidence="13 14">
    <name type="scientific">Oryza sativa subsp. indica</name>
    <name type="common">Rice</name>
    <dbReference type="NCBI Taxonomy" id="39946"/>
    <lineage>
        <taxon>Eukaryota</taxon>
        <taxon>Viridiplantae</taxon>
        <taxon>Streptophyta</taxon>
        <taxon>Embryophyta</taxon>
        <taxon>Tracheophyta</taxon>
        <taxon>Spermatophyta</taxon>
        <taxon>Magnoliopsida</taxon>
        <taxon>Liliopsida</taxon>
        <taxon>Poales</taxon>
        <taxon>Poaceae</taxon>
        <taxon>BOP clade</taxon>
        <taxon>Oryzoideae</taxon>
        <taxon>Oryzeae</taxon>
        <taxon>Oryzinae</taxon>
        <taxon>Oryza</taxon>
        <taxon>Oryza sativa</taxon>
    </lineage>
</organism>
<dbReference type="Gramene" id="BGIOSGA025695-TA">
    <property type="protein sequence ID" value="BGIOSGA025695-PA"/>
    <property type="gene ID" value="BGIOSGA025695"/>
</dbReference>
<feature type="region of interest" description="Disordered" evidence="9">
    <location>
        <begin position="428"/>
        <end position="461"/>
    </location>
</feature>
<evidence type="ECO:0000256" key="7">
    <source>
        <dbReference type="ARBA" id="ARBA00023157"/>
    </source>
</evidence>
<keyword evidence="2" id="KW-0645">Protease</keyword>
<evidence type="ECO:0000256" key="8">
    <source>
        <dbReference type="ARBA" id="ARBA00023180"/>
    </source>
</evidence>
<dbReference type="EMBL" id="CM000132">
    <property type="protein sequence ID" value="EEC82027.1"/>
    <property type="molecule type" value="Genomic_DNA"/>
</dbReference>
<evidence type="ECO:0000256" key="2">
    <source>
        <dbReference type="ARBA" id="ARBA00022670"/>
    </source>
</evidence>
<dbReference type="SMART" id="SM00848">
    <property type="entry name" value="Inhibitor_I29"/>
    <property type="match status" value="1"/>
</dbReference>
<dbReference type="InterPro" id="IPR000668">
    <property type="entry name" value="Peptidase_C1A_C"/>
</dbReference>
<dbReference type="InterPro" id="IPR038765">
    <property type="entry name" value="Papain-like_cys_pep_sf"/>
</dbReference>
<feature type="domain" description="Cathepsin propeptide inhibitor" evidence="12">
    <location>
        <begin position="48"/>
        <end position="104"/>
    </location>
</feature>
<keyword evidence="14" id="KW-1185">Reference proteome</keyword>
<dbReference type="InterPro" id="IPR000169">
    <property type="entry name" value="Pept_cys_AS"/>
</dbReference>
<evidence type="ECO:0000256" key="4">
    <source>
        <dbReference type="ARBA" id="ARBA00022801"/>
    </source>
</evidence>
<dbReference type="SMART" id="SM00645">
    <property type="entry name" value="Pept_C1"/>
    <property type="match status" value="1"/>
</dbReference>
<protein>
    <submittedName>
        <fullName evidence="13">Uncharacterized protein</fullName>
    </submittedName>
</protein>
<evidence type="ECO:0000313" key="13">
    <source>
        <dbReference type="EMBL" id="EEC82027.1"/>
    </source>
</evidence>
<dbReference type="Proteomes" id="UP000007015">
    <property type="component" value="Chromosome 7"/>
</dbReference>
<dbReference type="PROSITE" id="PS00640">
    <property type="entry name" value="THIOL_PROTEASE_ASN"/>
    <property type="match status" value="1"/>
</dbReference>
<evidence type="ECO:0000256" key="5">
    <source>
        <dbReference type="ARBA" id="ARBA00022807"/>
    </source>
</evidence>
<feature type="chain" id="PRO_5002868290" evidence="10">
    <location>
        <begin position="25"/>
        <end position="709"/>
    </location>
</feature>
<proteinExistence type="inferred from homology"/>
<dbReference type="STRING" id="39946.B8B609"/>
<dbReference type="Pfam" id="PF20179">
    <property type="entry name" value="MSS51_C"/>
    <property type="match status" value="1"/>
</dbReference>
<evidence type="ECO:0000256" key="9">
    <source>
        <dbReference type="SAM" id="MobiDB-lite"/>
    </source>
</evidence>
<evidence type="ECO:0000313" key="14">
    <source>
        <dbReference type="Proteomes" id="UP000007015"/>
    </source>
</evidence>
<dbReference type="InterPro" id="IPR046824">
    <property type="entry name" value="Mss51-like_C"/>
</dbReference>
<evidence type="ECO:0000256" key="1">
    <source>
        <dbReference type="ARBA" id="ARBA00008455"/>
    </source>
</evidence>
<evidence type="ECO:0000256" key="10">
    <source>
        <dbReference type="SAM" id="SignalP"/>
    </source>
</evidence>
<name>B8B609_ORYSI</name>
<feature type="domain" description="Peptidase C1A papain C-terminal" evidence="11">
    <location>
        <begin position="141"/>
        <end position="374"/>
    </location>
</feature>
<dbReference type="PRINTS" id="PR00705">
    <property type="entry name" value="PAPAIN"/>
</dbReference>
<sequence length="709" mass="77107">MAAAPAPARLVVLVLVAVVVGGDGGDGVIRQVTDGGYWPPGLLPEAQFAAFVRRHGREYSGPEEYARRLRVFAANLARAAAHQALDPTARHGVTPFSDLTREEFEARLTGLATDVGDDDVRRRRLPMPSAAPATEEEVSGLPSSFDWRDRGAVTGVKMQGACGSCWAFSTTGAVEGANFLATGNLLDLSEQQLVDCDHTCDAEKKTECDSGCGGGLMTNAYAYLMSSGGLMEQSAYPYTGAQGACRFDANRVAVRVANFTVVAPAAGPGGNDGDAQMRAALVRHGPLAVGLNAAYMQTYVGGVSCPLVCPRAWVNHGVLLVGYGERGFAALRLGHRPYWIIKNSWGKAWGEQGYYRLCRGRNVCGVDTMLPEGINRPITRSFGAQLLKKAQENAIGANKVQIVVQNPVRKEPAPKPAKKVVPRLENAAKASTGAGVNENKKPSESEGAGRRQQRRRFSPQVLQEEGREHAYICAYCSFQAMCNFGTYNLQNVHWGFHKEECARVAEQMSRIDMLKQFPFTFSVESPALNHTFPSPRCFLLESFKLHQKGLWKSECICDPEVTSVKDLSKTTDWSMGSALCPCTEPEHNVSTPLTSWKDYYRWRSLPLQSPVAVLLHWDSKPHLIVAANAGIAAYPSWISTIEIIRKVGIPAIFTDFCEEAAHLASSCIASITGQPLRVPIQVNPFRQPVAVDNSALCLPCYSNCFVFGM</sequence>
<dbReference type="FunFam" id="3.90.70.10:FF:000057">
    <property type="entry name" value="Cysteine protease RD19A"/>
    <property type="match status" value="1"/>
</dbReference>
<dbReference type="InterPro" id="IPR025660">
    <property type="entry name" value="Pept_his_AS"/>
</dbReference>
<keyword evidence="6" id="KW-0865">Zymogen</keyword>
<keyword evidence="8" id="KW-0325">Glycoprotein</keyword>
<evidence type="ECO:0000256" key="3">
    <source>
        <dbReference type="ARBA" id="ARBA00022729"/>
    </source>
</evidence>